<evidence type="ECO:0008006" key="3">
    <source>
        <dbReference type="Google" id="ProtNLM"/>
    </source>
</evidence>
<name>A0A7W5CEE6_9BACL</name>
<organism evidence="1 2">
    <name type="scientific">Paenibacillus endophyticus</name>
    <dbReference type="NCBI Taxonomy" id="1294268"/>
    <lineage>
        <taxon>Bacteria</taxon>
        <taxon>Bacillati</taxon>
        <taxon>Bacillota</taxon>
        <taxon>Bacilli</taxon>
        <taxon>Bacillales</taxon>
        <taxon>Paenibacillaceae</taxon>
        <taxon>Paenibacillus</taxon>
    </lineage>
</organism>
<accession>A0A7W5CEE6</accession>
<keyword evidence="2" id="KW-1185">Reference proteome</keyword>
<dbReference type="AlphaFoldDB" id="A0A7W5CEE6"/>
<gene>
    <name evidence="1" type="ORF">FHS16_005853</name>
</gene>
<evidence type="ECO:0000313" key="2">
    <source>
        <dbReference type="Proteomes" id="UP000518605"/>
    </source>
</evidence>
<sequence>MAKVLERASKAAGLWGLEQDCRYPLIVKSGTNEAGREIRYFFNYSDASISFTYSYEVGTELLSNRKVCINEQIELDRWGVAIVESVTS</sequence>
<evidence type="ECO:0000313" key="1">
    <source>
        <dbReference type="EMBL" id="MBB3155745.1"/>
    </source>
</evidence>
<reference evidence="1 2" key="1">
    <citation type="submission" date="2020-08" db="EMBL/GenBank/DDBJ databases">
        <title>Genomic Encyclopedia of Type Strains, Phase III (KMG-III): the genomes of soil and plant-associated and newly described type strains.</title>
        <authorList>
            <person name="Whitman W."/>
        </authorList>
    </citation>
    <scope>NUCLEOTIDE SEQUENCE [LARGE SCALE GENOMIC DNA]</scope>
    <source>
        <strain evidence="1 2">CECT 8234</strain>
    </source>
</reference>
<dbReference type="Proteomes" id="UP000518605">
    <property type="component" value="Unassembled WGS sequence"/>
</dbReference>
<proteinExistence type="predicted"/>
<dbReference type="EMBL" id="JACHXW010000028">
    <property type="protein sequence ID" value="MBB3155745.1"/>
    <property type="molecule type" value="Genomic_DNA"/>
</dbReference>
<comment type="caution">
    <text evidence="1">The sequence shown here is derived from an EMBL/GenBank/DDBJ whole genome shotgun (WGS) entry which is preliminary data.</text>
</comment>
<protein>
    <recommendedName>
        <fullName evidence="3">Beta-galactosidase C-terminal domain-containing protein</fullName>
    </recommendedName>
</protein>